<evidence type="ECO:0000256" key="2">
    <source>
        <dbReference type="ARBA" id="ARBA00022980"/>
    </source>
</evidence>
<dbReference type="HAMAP" id="MF_01368">
    <property type="entry name" value="Ribosomal_bL17"/>
    <property type="match status" value="1"/>
</dbReference>
<keyword evidence="3 4" id="KW-0687">Ribonucleoprotein</keyword>
<gene>
    <name evidence="4 6" type="primary">rplQ</name>
    <name evidence="6" type="ORF">HCT14_01710</name>
</gene>
<dbReference type="Proteomes" id="UP000711995">
    <property type="component" value="Unassembled WGS sequence"/>
</dbReference>
<dbReference type="EMBL" id="JAATLJ010000001">
    <property type="protein sequence ID" value="NIZ40229.1"/>
    <property type="molecule type" value="Genomic_DNA"/>
</dbReference>
<evidence type="ECO:0000313" key="7">
    <source>
        <dbReference type="Proteomes" id="UP000711995"/>
    </source>
</evidence>
<accession>A0A968KQX5</accession>
<dbReference type="RefSeq" id="WP_167699833.1">
    <property type="nucleotide sequence ID" value="NZ_CP118174.1"/>
</dbReference>
<name>A0A968KQX5_9SPIO</name>
<evidence type="ECO:0000256" key="5">
    <source>
        <dbReference type="RuleBase" id="RU000660"/>
    </source>
</evidence>
<evidence type="ECO:0000256" key="1">
    <source>
        <dbReference type="ARBA" id="ARBA00008777"/>
    </source>
</evidence>
<evidence type="ECO:0000313" key="6">
    <source>
        <dbReference type="EMBL" id="NIZ40229.1"/>
    </source>
</evidence>
<proteinExistence type="inferred from homology"/>
<comment type="caution">
    <text evidence="6">The sequence shown here is derived from an EMBL/GenBank/DDBJ whole genome shotgun (WGS) entry which is preliminary data.</text>
</comment>
<dbReference type="InterPro" id="IPR047859">
    <property type="entry name" value="Ribosomal_bL17_CS"/>
</dbReference>
<dbReference type="GO" id="GO:0003735">
    <property type="term" value="F:structural constituent of ribosome"/>
    <property type="evidence" value="ECO:0007669"/>
    <property type="project" value="InterPro"/>
</dbReference>
<dbReference type="FunFam" id="3.90.1030.10:FF:000001">
    <property type="entry name" value="50S ribosomal protein L17"/>
    <property type="match status" value="1"/>
</dbReference>
<dbReference type="PANTHER" id="PTHR14413:SF16">
    <property type="entry name" value="LARGE RIBOSOMAL SUBUNIT PROTEIN BL17M"/>
    <property type="match status" value="1"/>
</dbReference>
<dbReference type="GO" id="GO:0022625">
    <property type="term" value="C:cytosolic large ribosomal subunit"/>
    <property type="evidence" value="ECO:0007669"/>
    <property type="project" value="TreeGrafter"/>
</dbReference>
<dbReference type="Pfam" id="PF01196">
    <property type="entry name" value="Ribosomal_L17"/>
    <property type="match status" value="1"/>
</dbReference>
<comment type="similarity">
    <text evidence="1 4 5">Belongs to the bacterial ribosomal protein bL17 family.</text>
</comment>
<keyword evidence="7" id="KW-1185">Reference proteome</keyword>
<organism evidence="6 7">
    <name type="scientific">Entomospira entomophila</name>
    <dbReference type="NCBI Taxonomy" id="2719988"/>
    <lineage>
        <taxon>Bacteria</taxon>
        <taxon>Pseudomonadati</taxon>
        <taxon>Spirochaetota</taxon>
        <taxon>Spirochaetia</taxon>
        <taxon>Spirochaetales</taxon>
        <taxon>Spirochaetaceae</taxon>
        <taxon>Entomospira</taxon>
    </lineage>
</organism>
<keyword evidence="2 4" id="KW-0689">Ribosomal protein</keyword>
<sequence length="130" mass="14559">MNNKTGFNRLGRNASHRRALLKNLATSLIMHGKIQTTQAKAKELRSFVEKLVTRARVDSVHNRRMVARVITEKDVAKKLFTEVAPRYVGRPGGYTRIVKIGQRRGDASEMVVIEFVDAVADNKKEANIAG</sequence>
<dbReference type="InterPro" id="IPR036373">
    <property type="entry name" value="Ribosomal_bL17_sf"/>
</dbReference>
<dbReference type="SUPFAM" id="SSF64263">
    <property type="entry name" value="Prokaryotic ribosomal protein L17"/>
    <property type="match status" value="1"/>
</dbReference>
<dbReference type="PROSITE" id="PS01167">
    <property type="entry name" value="RIBOSOMAL_L17"/>
    <property type="match status" value="1"/>
</dbReference>
<dbReference type="Gene3D" id="3.90.1030.10">
    <property type="entry name" value="Ribosomal protein L17"/>
    <property type="match status" value="1"/>
</dbReference>
<reference evidence="6 7" key="1">
    <citation type="submission" date="2020-03" db="EMBL/GenBank/DDBJ databases">
        <title>Spirochaetal bacteria isolated from arthropods constitute a novel genus Entomospira genus novum within the order Spirochaetales.</title>
        <authorList>
            <person name="Grana-Miraglia L."/>
            <person name="Sikutova S."/>
            <person name="Fingerle V."/>
            <person name="Sing A."/>
            <person name="Castillo-Ramirez S."/>
            <person name="Margos G."/>
            <person name="Rudolf I."/>
        </authorList>
    </citation>
    <scope>NUCLEOTIDE SEQUENCE [LARGE SCALE GENOMIC DNA]</scope>
    <source>
        <strain evidence="6 7">BR193</strain>
    </source>
</reference>
<dbReference type="NCBIfam" id="TIGR00059">
    <property type="entry name" value="L17"/>
    <property type="match status" value="1"/>
</dbReference>
<dbReference type="PANTHER" id="PTHR14413">
    <property type="entry name" value="RIBOSOMAL PROTEIN L17"/>
    <property type="match status" value="1"/>
</dbReference>
<comment type="subunit">
    <text evidence="4">Part of the 50S ribosomal subunit. Contacts protein L32.</text>
</comment>
<dbReference type="InterPro" id="IPR000456">
    <property type="entry name" value="Ribosomal_bL17"/>
</dbReference>
<dbReference type="AlphaFoldDB" id="A0A968KQX5"/>
<evidence type="ECO:0000256" key="4">
    <source>
        <dbReference type="HAMAP-Rule" id="MF_01368"/>
    </source>
</evidence>
<protein>
    <recommendedName>
        <fullName evidence="4">Large ribosomal subunit protein bL17</fullName>
    </recommendedName>
</protein>
<dbReference type="GO" id="GO:0006412">
    <property type="term" value="P:translation"/>
    <property type="evidence" value="ECO:0007669"/>
    <property type="project" value="UniProtKB-UniRule"/>
</dbReference>
<evidence type="ECO:0000256" key="3">
    <source>
        <dbReference type="ARBA" id="ARBA00023274"/>
    </source>
</evidence>